<evidence type="ECO:0000256" key="3">
    <source>
        <dbReference type="ARBA" id="ARBA00023015"/>
    </source>
</evidence>
<evidence type="ECO:0000313" key="9">
    <source>
        <dbReference type="Proteomes" id="UP000663888"/>
    </source>
</evidence>
<dbReference type="InterPro" id="IPR007219">
    <property type="entry name" value="XnlR_reg_dom"/>
</dbReference>
<keyword evidence="5" id="KW-0539">Nucleus</keyword>
<comment type="subcellular location">
    <subcellularLocation>
        <location evidence="1">Nucleus</location>
    </subcellularLocation>
</comment>
<dbReference type="GO" id="GO:0005634">
    <property type="term" value="C:nucleus"/>
    <property type="evidence" value="ECO:0007669"/>
    <property type="project" value="UniProtKB-SubCell"/>
</dbReference>
<evidence type="ECO:0000256" key="1">
    <source>
        <dbReference type="ARBA" id="ARBA00004123"/>
    </source>
</evidence>
<dbReference type="GO" id="GO:0000981">
    <property type="term" value="F:DNA-binding transcription factor activity, RNA polymerase II-specific"/>
    <property type="evidence" value="ECO:0007669"/>
    <property type="project" value="InterPro"/>
</dbReference>
<dbReference type="Proteomes" id="UP000663888">
    <property type="component" value="Unassembled WGS sequence"/>
</dbReference>
<feature type="domain" description="Zn(2)-C6 fungal-type" evidence="7">
    <location>
        <begin position="28"/>
        <end position="71"/>
    </location>
</feature>
<dbReference type="SMART" id="SM00906">
    <property type="entry name" value="Fungal_trans"/>
    <property type="match status" value="1"/>
</dbReference>
<dbReference type="EMBL" id="CAJMWX010001049">
    <property type="protein sequence ID" value="CAE6458019.1"/>
    <property type="molecule type" value="Genomic_DNA"/>
</dbReference>
<dbReference type="GO" id="GO:0006351">
    <property type="term" value="P:DNA-templated transcription"/>
    <property type="evidence" value="ECO:0007669"/>
    <property type="project" value="InterPro"/>
</dbReference>
<proteinExistence type="predicted"/>
<dbReference type="CDD" id="cd00067">
    <property type="entry name" value="GAL4"/>
    <property type="match status" value="1"/>
</dbReference>
<feature type="compositionally biased region" description="Low complexity" evidence="6">
    <location>
        <begin position="122"/>
        <end position="145"/>
    </location>
</feature>
<keyword evidence="4" id="KW-0804">Transcription</keyword>
<dbReference type="Pfam" id="PF00172">
    <property type="entry name" value="Zn_clus"/>
    <property type="match status" value="1"/>
</dbReference>
<dbReference type="GO" id="GO:0008270">
    <property type="term" value="F:zinc ion binding"/>
    <property type="evidence" value="ECO:0007669"/>
    <property type="project" value="InterPro"/>
</dbReference>
<dbReference type="AlphaFoldDB" id="A0A8H3BJ79"/>
<evidence type="ECO:0000313" key="8">
    <source>
        <dbReference type="EMBL" id="CAE6458019.1"/>
    </source>
</evidence>
<dbReference type="SMART" id="SM00066">
    <property type="entry name" value="GAL4"/>
    <property type="match status" value="1"/>
</dbReference>
<dbReference type="InterPro" id="IPR036864">
    <property type="entry name" value="Zn2-C6_fun-type_DNA-bd_sf"/>
</dbReference>
<comment type="caution">
    <text evidence="8">The sequence shown here is derived from an EMBL/GenBank/DDBJ whole genome shotgun (WGS) entry which is preliminary data.</text>
</comment>
<evidence type="ECO:0000256" key="5">
    <source>
        <dbReference type="ARBA" id="ARBA00023242"/>
    </source>
</evidence>
<feature type="region of interest" description="Disordered" evidence="6">
    <location>
        <begin position="106"/>
        <end position="148"/>
    </location>
</feature>
<organism evidence="8 9">
    <name type="scientific">Rhizoctonia solani</name>
    <dbReference type="NCBI Taxonomy" id="456999"/>
    <lineage>
        <taxon>Eukaryota</taxon>
        <taxon>Fungi</taxon>
        <taxon>Dikarya</taxon>
        <taxon>Basidiomycota</taxon>
        <taxon>Agaricomycotina</taxon>
        <taxon>Agaricomycetes</taxon>
        <taxon>Cantharellales</taxon>
        <taxon>Ceratobasidiaceae</taxon>
        <taxon>Rhizoctonia</taxon>
    </lineage>
</organism>
<reference evidence="8" key="1">
    <citation type="submission" date="2021-01" db="EMBL/GenBank/DDBJ databases">
        <authorList>
            <person name="Kaushik A."/>
        </authorList>
    </citation>
    <scope>NUCLEOTIDE SEQUENCE</scope>
    <source>
        <strain evidence="8">AG4-R118</strain>
    </source>
</reference>
<name>A0A8H3BJ79_9AGAM</name>
<dbReference type="PANTHER" id="PTHR47338">
    <property type="entry name" value="ZN(II)2CYS6 TRANSCRIPTION FACTOR (EUROFUNG)-RELATED"/>
    <property type="match status" value="1"/>
</dbReference>
<dbReference type="InterPro" id="IPR001138">
    <property type="entry name" value="Zn2Cys6_DnaBD"/>
</dbReference>
<feature type="region of interest" description="Disordered" evidence="6">
    <location>
        <begin position="1"/>
        <end position="25"/>
    </location>
</feature>
<evidence type="ECO:0000256" key="2">
    <source>
        <dbReference type="ARBA" id="ARBA00022723"/>
    </source>
</evidence>
<dbReference type="CDD" id="cd12148">
    <property type="entry name" value="fungal_TF_MHR"/>
    <property type="match status" value="1"/>
</dbReference>
<evidence type="ECO:0000256" key="6">
    <source>
        <dbReference type="SAM" id="MobiDB-lite"/>
    </source>
</evidence>
<dbReference type="SUPFAM" id="SSF57701">
    <property type="entry name" value="Zn2/Cys6 DNA-binding domain"/>
    <property type="match status" value="1"/>
</dbReference>
<dbReference type="GO" id="GO:0003677">
    <property type="term" value="F:DNA binding"/>
    <property type="evidence" value="ECO:0007669"/>
    <property type="project" value="InterPro"/>
</dbReference>
<sequence length="704" mass="78206">MPRIQSAGSASTSQAPAPTAQSLKRNQACHQCRKRKLKCNAQKPCATCAKSHRLAVASNPALSGTEPECTYDEFTPENPPPVPEGPRAKYQRLEARINELETLLKEQQSKEGAAFNSTPLIPQTSPSASLPTPSSTGSPTNNLPSISNTRDAYHTLFANEAGPFVPTLPMSLPPGPVIDESTQQLIPHDWPTRLPAPDLLHHLVDVFFTCYPLAHYLLHRPTFMASLLLPPRSPAFPHSSLLHAICAYASIFSFRVHTPTLAPEAGVFPRMDPQAIRDRDNSFAEKHVRWSRQARDDATSIGSNLIECTQSLVVMVGYYHLTARWVEVWASAGLAVRYCVPLGLNNRGGFHTSRTHPRTWLRNGGKSILPDPDNAIEREQRANLFWIAYSYERFQTAVGPWAMCLDDEDINQLLPIRLEDYEAGNDVELNRQCLQTPNFLTTHIRETTDSFTLFIKDPISQTNRGFDTLLFVAHLIPHTAIILMHEEHADINSPNCLSTQKSLLAARAILDLIYLVCSTSYDMTRLPSVCTFCWFMAARVLVRVLKHRHQSGKTSEAATMRSEVQVIKLAFQRMSEKIPIATRHCSMLDELLETELHNIDEVIYGTCTYEKIFDPAYIREGAAFDWPDQATLVEVTQETPTTTSAPMSSHIPTPEAGIISDPGPILTDTPSSAQATLEQLLQSMDSDSFLLASGYADLSPFAVV</sequence>
<keyword evidence="2" id="KW-0479">Metal-binding</keyword>
<feature type="compositionally biased region" description="Low complexity" evidence="6">
    <location>
        <begin position="1"/>
        <end position="22"/>
    </location>
</feature>
<gene>
    <name evidence="8" type="ORF">RDB_LOCUS81696</name>
</gene>
<feature type="region of interest" description="Disordered" evidence="6">
    <location>
        <begin position="59"/>
        <end position="87"/>
    </location>
</feature>
<keyword evidence="3" id="KW-0805">Transcription regulation</keyword>
<evidence type="ECO:0000259" key="7">
    <source>
        <dbReference type="PROSITE" id="PS50048"/>
    </source>
</evidence>
<dbReference type="PROSITE" id="PS50048">
    <property type="entry name" value="ZN2_CY6_FUNGAL_2"/>
    <property type="match status" value="1"/>
</dbReference>
<dbReference type="Pfam" id="PF04082">
    <property type="entry name" value="Fungal_trans"/>
    <property type="match status" value="1"/>
</dbReference>
<protein>
    <recommendedName>
        <fullName evidence="7">Zn(2)-C6 fungal-type domain-containing protein</fullName>
    </recommendedName>
</protein>
<evidence type="ECO:0000256" key="4">
    <source>
        <dbReference type="ARBA" id="ARBA00023163"/>
    </source>
</evidence>
<dbReference type="InterPro" id="IPR050815">
    <property type="entry name" value="TF_fung"/>
</dbReference>
<accession>A0A8H3BJ79</accession>
<dbReference type="PANTHER" id="PTHR47338:SF29">
    <property type="entry name" value="ZN(2)-C6 FUNGAL-TYPE DOMAIN-CONTAINING PROTEIN"/>
    <property type="match status" value="1"/>
</dbReference>
<dbReference type="Gene3D" id="4.10.240.10">
    <property type="entry name" value="Zn(2)-C6 fungal-type DNA-binding domain"/>
    <property type="match status" value="1"/>
</dbReference>